<dbReference type="AlphaFoldDB" id="A0A427XE86"/>
<reference evidence="6 7" key="1">
    <citation type="submission" date="2018-11" db="EMBL/GenBank/DDBJ databases">
        <title>Genome sequence of Apiotrichum porosum DSM 27194.</title>
        <authorList>
            <person name="Aliyu H."/>
            <person name="Gorte O."/>
            <person name="Ochsenreither K."/>
        </authorList>
    </citation>
    <scope>NUCLEOTIDE SEQUENCE [LARGE SCALE GENOMIC DNA]</scope>
    <source>
        <strain evidence="6 7">DSM 27194</strain>
    </source>
</reference>
<dbReference type="InterPro" id="IPR024957">
    <property type="entry name" value="Cep57_MT-bd_dom"/>
</dbReference>
<dbReference type="EMBL" id="RSCE01000018">
    <property type="protein sequence ID" value="RSH77165.1"/>
    <property type="molecule type" value="Genomic_DNA"/>
</dbReference>
<dbReference type="Pfam" id="PF06657">
    <property type="entry name" value="Cep57_MT_bd"/>
    <property type="match status" value="1"/>
</dbReference>
<evidence type="ECO:0000313" key="7">
    <source>
        <dbReference type="Proteomes" id="UP000279236"/>
    </source>
</evidence>
<organism evidence="6 7">
    <name type="scientific">Apiotrichum porosum</name>
    <dbReference type="NCBI Taxonomy" id="105984"/>
    <lineage>
        <taxon>Eukaryota</taxon>
        <taxon>Fungi</taxon>
        <taxon>Dikarya</taxon>
        <taxon>Basidiomycota</taxon>
        <taxon>Agaricomycotina</taxon>
        <taxon>Tremellomycetes</taxon>
        <taxon>Trichosporonales</taxon>
        <taxon>Trichosporonaceae</taxon>
        <taxon>Apiotrichum</taxon>
    </lineage>
</organism>
<accession>A0A427XE86</accession>
<dbReference type="GO" id="GO:0008017">
    <property type="term" value="F:microtubule binding"/>
    <property type="evidence" value="ECO:0007669"/>
    <property type="project" value="InterPro"/>
</dbReference>
<keyword evidence="2" id="KW-0963">Cytoplasm</keyword>
<dbReference type="Proteomes" id="UP000279236">
    <property type="component" value="Unassembled WGS sequence"/>
</dbReference>
<sequence>MDAPPIPFSATDLERRRLENTLDHDMSSLSLTASSSFTSSSSLSTLPVGRSAVPASRAYGFDNEYEYPRFGGMDDTPRAKRNTAASFACTDTSAGVDISPTSTAGHHVSAATLGAGVFRRPGNPIGRDYTADEFDPDRSLGRLVGELAKAMDEERLAPKPSSPFVSPRMPHSPSPAPSALPNLSLTLSRNDPLPSPPHSRTVSSASSGSQRAATAAAAPADPRSRNPVLTETARHNHRPEYQHPQQYPASLKKQRARGGFANHHLRDESADVTGLTGLLTTPAKGGSFGDIDKNGGDIGSGAASIPQTLATLHARLRALETENGVSRRRVRELEAEVERAREEVATAQQARDASLREVVSEKTALEDLVTSLREHLARLTLELEHHKQLVAELRLAAQHPPSPVRNVDASIRDELSSLRAEIERLSREVTRLNSIAQAGLAERTRSREQRSVRINALDLRDETEVERVRAAVDRRAADFSDHLRLPSQLRQGLHTAAVAEPQLMPPSARRHTRVSSASEADEISDAERSPTPTRTMHHVRSPEAHSHTSSSRRRSRILKDGPDSPFPSIRAQDEEEFFSPRRPSSRASRPTPVIAAGIPLPTSRPGSRTARVASGGSGVSGASMSRPAAADSVRAILVDGSVPPQTVLARVIRELEDDFSHYKTVYVELADQYKVLDAASAVAKRHVLAEHLKEVIDCLESKADQIAALYSLLHYEDREDVARGARPVRSAQDLWRGVRECLGEDARRRLEADGLFRAPRA</sequence>
<comment type="caution">
    <text evidence="6">The sequence shown here is derived from an EMBL/GenBank/DDBJ whole genome shotgun (WGS) entry which is preliminary data.</text>
</comment>
<dbReference type="GO" id="GO:0005737">
    <property type="term" value="C:cytoplasm"/>
    <property type="evidence" value="ECO:0007669"/>
    <property type="project" value="UniProtKB-SubCell"/>
</dbReference>
<dbReference type="OrthoDB" id="76453at2759"/>
<dbReference type="RefSeq" id="XP_028472312.1">
    <property type="nucleotide sequence ID" value="XM_028619443.1"/>
</dbReference>
<feature type="region of interest" description="Disordered" evidence="4">
    <location>
        <begin position="151"/>
        <end position="227"/>
    </location>
</feature>
<evidence type="ECO:0000256" key="3">
    <source>
        <dbReference type="SAM" id="Coils"/>
    </source>
</evidence>
<evidence type="ECO:0000313" key="6">
    <source>
        <dbReference type="EMBL" id="RSH77165.1"/>
    </source>
</evidence>
<feature type="region of interest" description="Disordered" evidence="4">
    <location>
        <begin position="498"/>
        <end position="625"/>
    </location>
</feature>
<evidence type="ECO:0000256" key="4">
    <source>
        <dbReference type="SAM" id="MobiDB-lite"/>
    </source>
</evidence>
<feature type="compositionally biased region" description="Low complexity" evidence="4">
    <location>
        <begin position="199"/>
        <end position="221"/>
    </location>
</feature>
<feature type="compositionally biased region" description="Low complexity" evidence="4">
    <location>
        <begin position="179"/>
        <end position="188"/>
    </location>
</feature>
<gene>
    <name evidence="6" type="ORF">EHS24_003799</name>
</gene>
<evidence type="ECO:0000259" key="5">
    <source>
        <dbReference type="Pfam" id="PF06657"/>
    </source>
</evidence>
<name>A0A427XE86_9TREE</name>
<feature type="coiled-coil region" evidence="3">
    <location>
        <begin position="316"/>
        <end position="435"/>
    </location>
</feature>
<dbReference type="GeneID" id="39588342"/>
<keyword evidence="7" id="KW-1185">Reference proteome</keyword>
<proteinExistence type="predicted"/>
<keyword evidence="3" id="KW-0175">Coiled coil</keyword>
<protein>
    <recommendedName>
        <fullName evidence="5">Cep57 centrosome microtubule-binding domain-containing protein</fullName>
    </recommendedName>
</protein>
<feature type="domain" description="Cep57 centrosome microtubule-binding" evidence="5">
    <location>
        <begin position="641"/>
        <end position="711"/>
    </location>
</feature>
<feature type="compositionally biased region" description="Low complexity" evidence="4">
    <location>
        <begin position="580"/>
        <end position="592"/>
    </location>
</feature>
<evidence type="ECO:0000256" key="1">
    <source>
        <dbReference type="ARBA" id="ARBA00004496"/>
    </source>
</evidence>
<comment type="subcellular location">
    <subcellularLocation>
        <location evidence="1">Cytoplasm</location>
    </subcellularLocation>
</comment>
<evidence type="ECO:0000256" key="2">
    <source>
        <dbReference type="ARBA" id="ARBA00022490"/>
    </source>
</evidence>